<keyword evidence="1" id="KW-0472">Membrane</keyword>
<evidence type="ECO:0000313" key="3">
    <source>
        <dbReference type="Proteomes" id="UP000298663"/>
    </source>
</evidence>
<gene>
    <name evidence="2" type="ORF">L596_011576</name>
</gene>
<comment type="caution">
    <text evidence="2">The sequence shown here is derived from an EMBL/GenBank/DDBJ whole genome shotgun (WGS) entry which is preliminary data.</text>
</comment>
<keyword evidence="1" id="KW-0812">Transmembrane</keyword>
<feature type="transmembrane region" description="Helical" evidence="1">
    <location>
        <begin position="6"/>
        <end position="30"/>
    </location>
</feature>
<keyword evidence="3" id="KW-1185">Reference proteome</keyword>
<dbReference type="Proteomes" id="UP000298663">
    <property type="component" value="Unassembled WGS sequence"/>
</dbReference>
<evidence type="ECO:0000256" key="1">
    <source>
        <dbReference type="SAM" id="Phobius"/>
    </source>
</evidence>
<name>A0A4U5NV44_STECR</name>
<reference evidence="2 3" key="1">
    <citation type="journal article" date="2015" name="Genome Biol.">
        <title>Comparative genomics of Steinernema reveals deeply conserved gene regulatory networks.</title>
        <authorList>
            <person name="Dillman A.R."/>
            <person name="Macchietto M."/>
            <person name="Porter C.F."/>
            <person name="Rogers A."/>
            <person name="Williams B."/>
            <person name="Antoshechkin I."/>
            <person name="Lee M.M."/>
            <person name="Goodwin Z."/>
            <person name="Lu X."/>
            <person name="Lewis E.E."/>
            <person name="Goodrich-Blair H."/>
            <person name="Stock S.P."/>
            <person name="Adams B.J."/>
            <person name="Sternberg P.W."/>
            <person name="Mortazavi A."/>
        </authorList>
    </citation>
    <scope>NUCLEOTIDE SEQUENCE [LARGE SCALE GENOMIC DNA]</scope>
    <source>
        <strain evidence="2 3">ALL</strain>
    </source>
</reference>
<reference evidence="2 3" key="2">
    <citation type="journal article" date="2019" name="G3 (Bethesda)">
        <title>Hybrid Assembly of the Genome of the Entomopathogenic Nematode Steinernema carpocapsae Identifies the X-Chromosome.</title>
        <authorList>
            <person name="Serra L."/>
            <person name="Macchietto M."/>
            <person name="Macias-Munoz A."/>
            <person name="McGill C.J."/>
            <person name="Rodriguez I.M."/>
            <person name="Rodriguez B."/>
            <person name="Murad R."/>
            <person name="Mortazavi A."/>
        </authorList>
    </citation>
    <scope>NUCLEOTIDE SEQUENCE [LARGE SCALE GENOMIC DNA]</scope>
    <source>
        <strain evidence="2 3">ALL</strain>
    </source>
</reference>
<dbReference type="EMBL" id="AZBU02000003">
    <property type="protein sequence ID" value="TKR87120.1"/>
    <property type="molecule type" value="Genomic_DNA"/>
</dbReference>
<protein>
    <submittedName>
        <fullName evidence="2">Uncharacterized protein</fullName>
    </submittedName>
</protein>
<evidence type="ECO:0000313" key="2">
    <source>
        <dbReference type="EMBL" id="TKR87120.1"/>
    </source>
</evidence>
<organism evidence="2 3">
    <name type="scientific">Steinernema carpocapsae</name>
    <name type="common">Entomopathogenic nematode</name>
    <dbReference type="NCBI Taxonomy" id="34508"/>
    <lineage>
        <taxon>Eukaryota</taxon>
        <taxon>Metazoa</taxon>
        <taxon>Ecdysozoa</taxon>
        <taxon>Nematoda</taxon>
        <taxon>Chromadorea</taxon>
        <taxon>Rhabditida</taxon>
        <taxon>Tylenchina</taxon>
        <taxon>Panagrolaimomorpha</taxon>
        <taxon>Strongyloidoidea</taxon>
        <taxon>Steinernematidae</taxon>
        <taxon>Steinernema</taxon>
    </lineage>
</organism>
<keyword evidence="1" id="KW-1133">Transmembrane helix</keyword>
<accession>A0A4U5NV44</accession>
<proteinExistence type="predicted"/>
<dbReference type="AlphaFoldDB" id="A0A4U5NV44"/>
<sequence>MSAYLWTRVLCLFVMIVGVLFMITVPWVILRSLTSELESLKKSNVLLESKGTNACKGIPKAQCQRPREQEGAVQSVFECSSDKMDAKCECPYEKSCAIIGPKDVRYSCSKDMLEVAEFDSKDGVFLSDQAFPAARSATKCA</sequence>